<proteinExistence type="predicted"/>
<dbReference type="OrthoDB" id="9811959at2"/>
<dbReference type="PANTHER" id="PTHR38471:SF2">
    <property type="entry name" value="FOUR HELIX BUNDLE PROTEIN"/>
    <property type="match status" value="1"/>
</dbReference>
<dbReference type="InterPro" id="IPR012657">
    <property type="entry name" value="23S_rRNA-intervening_sequence"/>
</dbReference>
<gene>
    <name evidence="1" type="ORF">C8N47_103205</name>
</gene>
<dbReference type="NCBIfam" id="NF008911">
    <property type="entry name" value="PRK12275.1-2"/>
    <property type="match status" value="1"/>
</dbReference>
<dbReference type="InterPro" id="IPR036583">
    <property type="entry name" value="23S_rRNA_IVS_sf"/>
</dbReference>
<keyword evidence="2" id="KW-1185">Reference proteome</keyword>
<reference evidence="1 2" key="1">
    <citation type="submission" date="2018-04" db="EMBL/GenBank/DDBJ databases">
        <title>Genomic Encyclopedia of Archaeal and Bacterial Type Strains, Phase II (KMG-II): from individual species to whole genera.</title>
        <authorList>
            <person name="Goeker M."/>
        </authorList>
    </citation>
    <scope>NUCLEOTIDE SEQUENCE [LARGE SCALE GENOMIC DNA]</scope>
    <source>
        <strain evidence="1 2">DSM 28823</strain>
    </source>
</reference>
<dbReference type="PANTHER" id="PTHR38471">
    <property type="entry name" value="FOUR HELIX BUNDLE PROTEIN"/>
    <property type="match status" value="1"/>
</dbReference>
<evidence type="ECO:0000313" key="1">
    <source>
        <dbReference type="EMBL" id="PTN09908.1"/>
    </source>
</evidence>
<dbReference type="Gene3D" id="1.20.1440.60">
    <property type="entry name" value="23S rRNA-intervening sequence"/>
    <property type="match status" value="1"/>
</dbReference>
<name>A0A2T5C4W3_9BACT</name>
<dbReference type="AlphaFoldDB" id="A0A2T5C4W3"/>
<protein>
    <submittedName>
        <fullName evidence="1">Four helix bundle protein</fullName>
    </submittedName>
</protein>
<dbReference type="CDD" id="cd16377">
    <property type="entry name" value="23S_rRNA_IVP_like"/>
    <property type="match status" value="1"/>
</dbReference>
<dbReference type="RefSeq" id="WP_107821289.1">
    <property type="nucleotide sequence ID" value="NZ_OY782574.1"/>
</dbReference>
<comment type="caution">
    <text evidence="1">The sequence shown here is derived from an EMBL/GenBank/DDBJ whole genome shotgun (WGS) entry which is preliminary data.</text>
</comment>
<dbReference type="SUPFAM" id="SSF158446">
    <property type="entry name" value="IVS-encoded protein-like"/>
    <property type="match status" value="1"/>
</dbReference>
<accession>A0A2T5C4W3</accession>
<evidence type="ECO:0000313" key="2">
    <source>
        <dbReference type="Proteomes" id="UP000243525"/>
    </source>
</evidence>
<organism evidence="1 2">
    <name type="scientific">Mangrovibacterium marinum</name>
    <dbReference type="NCBI Taxonomy" id="1639118"/>
    <lineage>
        <taxon>Bacteria</taxon>
        <taxon>Pseudomonadati</taxon>
        <taxon>Bacteroidota</taxon>
        <taxon>Bacteroidia</taxon>
        <taxon>Marinilabiliales</taxon>
        <taxon>Prolixibacteraceae</taxon>
        <taxon>Mangrovibacterium</taxon>
    </lineage>
</organism>
<dbReference type="NCBIfam" id="TIGR02436">
    <property type="entry name" value="four helix bundle protein"/>
    <property type="match status" value="1"/>
</dbReference>
<dbReference type="Pfam" id="PF05635">
    <property type="entry name" value="23S_rRNA_IVP"/>
    <property type="match status" value="1"/>
</dbReference>
<sequence length="119" mass="13482">MKDFKKLKVWQHGIDVVVDVYHSSQDFPKEEIYGLTSQMRRAAVSVPSNIAEGSGRNSDKDFGRFLDISLGSAFELETQLIIANKLEFLSNDKFGELVDKVQEEQKMISGLLRSLKTNE</sequence>
<dbReference type="Proteomes" id="UP000243525">
    <property type="component" value="Unassembled WGS sequence"/>
</dbReference>
<dbReference type="EMBL" id="QAAD01000003">
    <property type="protein sequence ID" value="PTN09908.1"/>
    <property type="molecule type" value="Genomic_DNA"/>
</dbReference>